<organism evidence="3">
    <name type="scientific">Culicoides sonorensis</name>
    <name type="common">Biting midge</name>
    <dbReference type="NCBI Taxonomy" id="179676"/>
    <lineage>
        <taxon>Eukaryota</taxon>
        <taxon>Metazoa</taxon>
        <taxon>Ecdysozoa</taxon>
        <taxon>Arthropoda</taxon>
        <taxon>Hexapoda</taxon>
        <taxon>Insecta</taxon>
        <taxon>Pterygota</taxon>
        <taxon>Neoptera</taxon>
        <taxon>Endopterygota</taxon>
        <taxon>Diptera</taxon>
        <taxon>Nematocera</taxon>
        <taxon>Chironomoidea</taxon>
        <taxon>Ceratopogonidae</taxon>
        <taxon>Ceratopogoninae</taxon>
        <taxon>Culicoides</taxon>
        <taxon>Monoculicoides</taxon>
    </lineage>
</organism>
<dbReference type="SUPFAM" id="SSF56815">
    <property type="entry name" value="Sec1/munc18-like (SM) proteins"/>
    <property type="match status" value="1"/>
</dbReference>
<dbReference type="AlphaFoldDB" id="A0A336MNX7"/>
<gene>
    <name evidence="3" type="primary">CSON004627</name>
</gene>
<dbReference type="PANTHER" id="PTHR11679">
    <property type="entry name" value="VESICLE PROTEIN SORTING-ASSOCIATED"/>
    <property type="match status" value="1"/>
</dbReference>
<dbReference type="InterPro" id="IPR043154">
    <property type="entry name" value="Sec-1-like_dom1"/>
</dbReference>
<name>A0A336MNX7_CULSO</name>
<evidence type="ECO:0000313" key="2">
    <source>
        <dbReference type="EMBL" id="SSX12752.1"/>
    </source>
</evidence>
<evidence type="ECO:0000256" key="1">
    <source>
        <dbReference type="ARBA" id="ARBA00009884"/>
    </source>
</evidence>
<proteinExistence type="inferred from homology"/>
<dbReference type="InterPro" id="IPR036045">
    <property type="entry name" value="Sec1-like_sf"/>
</dbReference>
<reference evidence="3" key="2">
    <citation type="submission" date="2018-07" db="EMBL/GenBank/DDBJ databases">
        <authorList>
            <person name="Quirk P.G."/>
            <person name="Krulwich T.A."/>
        </authorList>
    </citation>
    <scope>NUCLEOTIDE SEQUENCE</scope>
</reference>
<reference evidence="2" key="1">
    <citation type="submission" date="2018-04" db="EMBL/GenBank/DDBJ databases">
        <authorList>
            <person name="Go L.Y."/>
            <person name="Mitchell J.A."/>
        </authorList>
    </citation>
    <scope>NUCLEOTIDE SEQUENCE</scope>
    <source>
        <tissue evidence="2">Whole organism</tissue>
    </source>
</reference>
<dbReference type="Gene3D" id="3.90.830.10">
    <property type="entry name" value="Syntaxin Binding Protein 1, Chain A, domain 2"/>
    <property type="match status" value="1"/>
</dbReference>
<accession>A0A336MNX7</accession>
<dbReference type="OMA" id="QVHIYMI"/>
<dbReference type="GO" id="GO:0016192">
    <property type="term" value="P:vesicle-mediated transport"/>
    <property type="evidence" value="ECO:0007669"/>
    <property type="project" value="InterPro"/>
</dbReference>
<dbReference type="Pfam" id="PF00995">
    <property type="entry name" value="Sec1"/>
    <property type="match status" value="1"/>
</dbReference>
<dbReference type="VEuPathDB" id="VectorBase:CSON004627"/>
<dbReference type="Gene3D" id="3.40.50.2060">
    <property type="match status" value="1"/>
</dbReference>
<dbReference type="InterPro" id="IPR001619">
    <property type="entry name" value="Sec1-like"/>
</dbReference>
<sequence>MDSSLDKKLNGFRQIAQEKLQNIFCSIPGSQKDIIIEPSLIKPLEYVCGASWLKNKGIDKIYKLDIVNPPPKRHQFIYLITADLLTFKHVLDQISGYESRESRNDNGLKSYHLIIFPTILHCFDELLESEGLYGVVELYRFNWDFISLDSGVLSLEYTPKLYREIFIKGDTSLLGSVAHTFRLYNMVLKRPHMILTYGEQSEAMLNMVHRIENSRSAPFRDESKDNPDFTAMILVDRDKDYASALLTSVVYSSLLLELFQYKSGYVTIDVENNRIVKEKLKFLQISKSEATDTKSKKDIATLRMHSGSDNIYKENRYRHFADVVSLLSSQAKSLGVESKTYKEMKINEMKEFVSNKLPQVTAQKKELFKHLIACEAIVQELGATFERHQTIEENMLHNENRKQVIAYIEEMLSTDAHKFNTIRLMCLLHITCGVAPDEASKFITNYCNAFGHQYLTVFNKLANAKLFPELGTSNRTNILSSISIPMKQTPFQIDANKLKLFPTESNDVPDTQTPTKSPGIPLKKDSTCSSYVFNGNYIPLVAQLAQVILKANNFDDISTKLAHLDTQIKISGKSIGDKMKTLSLAIKRGDMTGPNFPVRPKTIFIFIVGGVTYAEIAACNLIERFTGAKIVLASDSIITGSDLIEAAFN</sequence>
<dbReference type="EMBL" id="UFQT01001942">
    <property type="protein sequence ID" value="SSX32194.1"/>
    <property type="molecule type" value="Genomic_DNA"/>
</dbReference>
<evidence type="ECO:0000313" key="3">
    <source>
        <dbReference type="EMBL" id="SSX32194.1"/>
    </source>
</evidence>
<comment type="similarity">
    <text evidence="1">Belongs to the STXBP/unc-18/SEC1 family.</text>
</comment>
<dbReference type="Gene3D" id="3.40.50.1910">
    <property type="match status" value="1"/>
</dbReference>
<dbReference type="InterPro" id="IPR027482">
    <property type="entry name" value="Sec1-like_dom2"/>
</dbReference>
<protein>
    <submittedName>
        <fullName evidence="3">CSON004627 protein</fullName>
    </submittedName>
</protein>
<dbReference type="InterPro" id="IPR043127">
    <property type="entry name" value="Sec-1-like_dom3a"/>
</dbReference>
<dbReference type="Gene3D" id="1.25.40.850">
    <property type="match status" value="1"/>
</dbReference>
<dbReference type="EMBL" id="UFQS01001942">
    <property type="protein sequence ID" value="SSX12752.1"/>
    <property type="molecule type" value="Genomic_DNA"/>
</dbReference>
<dbReference type="InterPro" id="IPR043155">
    <property type="entry name" value="VPS33_dom3b"/>
</dbReference>